<evidence type="ECO:0000256" key="2">
    <source>
        <dbReference type="SAM" id="SignalP"/>
    </source>
</evidence>
<dbReference type="RefSeq" id="WP_154369779.1">
    <property type="nucleotide sequence ID" value="NZ_WKJM01000034.1"/>
</dbReference>
<dbReference type="Proteomes" id="UP000481037">
    <property type="component" value="Unassembled WGS sequence"/>
</dbReference>
<feature type="chain" id="PRO_5026966002" evidence="2">
    <location>
        <begin position="27"/>
        <end position="302"/>
    </location>
</feature>
<reference evidence="3 4" key="1">
    <citation type="submission" date="2019-11" db="EMBL/GenBank/DDBJ databases">
        <title>Novel species isolated from a subtropical stream in China.</title>
        <authorList>
            <person name="Lu H."/>
        </authorList>
    </citation>
    <scope>NUCLEOTIDE SEQUENCE [LARGE SCALE GENOMIC DNA]</scope>
    <source>
        <strain evidence="3 4">FT25W</strain>
    </source>
</reference>
<sequence>MRYLRHPIARLCGASLLLLAACAAGATTTQEEQLFKSPSPHQALSGGAMVRVHRARLDGYSDLGGGNAAAVAALKQEVQACVASHRGGQVKPPSAWPDYRSATRTDEYVAANRRIVYTSGVGYVVHPGDCSLISEVVASATLSSDQGSCQIDLNHKTARGNCDRGGHADAPQPRPPGPGKDEVLRQMERNPALAAMAAQMKQMRQYDLVRTGEQRTIQGARCEVWRQPVPGSSNVGTFCYATGGAFVPYGVRDGRLGGLLIDSATTGGLQLKAVEVKLDTQVSSAVFTPYLAAGFTLEKEQP</sequence>
<comment type="caution">
    <text evidence="3">The sequence shown here is derived from an EMBL/GenBank/DDBJ whole genome shotgun (WGS) entry which is preliminary data.</text>
</comment>
<feature type="region of interest" description="Disordered" evidence="1">
    <location>
        <begin position="160"/>
        <end position="182"/>
    </location>
</feature>
<gene>
    <name evidence="3" type="ORF">GJ697_26715</name>
</gene>
<keyword evidence="2" id="KW-0732">Signal</keyword>
<proteinExistence type="predicted"/>
<protein>
    <submittedName>
        <fullName evidence="3">Uncharacterized protein</fullName>
    </submittedName>
</protein>
<evidence type="ECO:0000313" key="4">
    <source>
        <dbReference type="Proteomes" id="UP000481037"/>
    </source>
</evidence>
<keyword evidence="4" id="KW-1185">Reference proteome</keyword>
<accession>A0A6L5QQ40</accession>
<organism evidence="3 4">
    <name type="scientific">Duganella alba</name>
    <dbReference type="NCBI Taxonomy" id="2666081"/>
    <lineage>
        <taxon>Bacteria</taxon>
        <taxon>Pseudomonadati</taxon>
        <taxon>Pseudomonadota</taxon>
        <taxon>Betaproteobacteria</taxon>
        <taxon>Burkholderiales</taxon>
        <taxon>Oxalobacteraceae</taxon>
        <taxon>Telluria group</taxon>
        <taxon>Duganella</taxon>
    </lineage>
</organism>
<name>A0A6L5QQ40_9BURK</name>
<evidence type="ECO:0000256" key="1">
    <source>
        <dbReference type="SAM" id="MobiDB-lite"/>
    </source>
</evidence>
<dbReference type="EMBL" id="WKJM01000034">
    <property type="protein sequence ID" value="MRX11422.1"/>
    <property type="molecule type" value="Genomic_DNA"/>
</dbReference>
<dbReference type="AlphaFoldDB" id="A0A6L5QQ40"/>
<feature type="signal peptide" evidence="2">
    <location>
        <begin position="1"/>
        <end position="26"/>
    </location>
</feature>
<dbReference type="PROSITE" id="PS51257">
    <property type="entry name" value="PROKAR_LIPOPROTEIN"/>
    <property type="match status" value="1"/>
</dbReference>
<evidence type="ECO:0000313" key="3">
    <source>
        <dbReference type="EMBL" id="MRX11422.1"/>
    </source>
</evidence>